<dbReference type="GO" id="GO:0004817">
    <property type="term" value="F:cysteine-tRNA ligase activity"/>
    <property type="evidence" value="ECO:0007669"/>
    <property type="project" value="UniProtKB-UniRule"/>
</dbReference>
<gene>
    <name evidence="12" type="primary">cysS</name>
    <name evidence="14" type="ORF">C725_1762</name>
</gene>
<keyword evidence="15" id="KW-1185">Reference proteome</keyword>
<comment type="catalytic activity">
    <reaction evidence="12">
        <text>tRNA(Cys) + L-cysteine + ATP = L-cysteinyl-tRNA(Cys) + AMP + diphosphate</text>
        <dbReference type="Rhea" id="RHEA:17773"/>
        <dbReference type="Rhea" id="RHEA-COMP:9661"/>
        <dbReference type="Rhea" id="RHEA-COMP:9679"/>
        <dbReference type="ChEBI" id="CHEBI:30616"/>
        <dbReference type="ChEBI" id="CHEBI:33019"/>
        <dbReference type="ChEBI" id="CHEBI:35235"/>
        <dbReference type="ChEBI" id="CHEBI:78442"/>
        <dbReference type="ChEBI" id="CHEBI:78517"/>
        <dbReference type="ChEBI" id="CHEBI:456215"/>
        <dbReference type="EC" id="6.1.1.16"/>
    </reaction>
</comment>
<dbReference type="SUPFAM" id="SSF52374">
    <property type="entry name" value="Nucleotidylyl transferase"/>
    <property type="match status" value="1"/>
</dbReference>
<keyword evidence="10 12" id="KW-0648">Protein biosynthesis</keyword>
<protein>
    <recommendedName>
        <fullName evidence="12">Cysteine--tRNA ligase</fullName>
        <ecNumber evidence="12">6.1.1.16</ecNumber>
    </recommendedName>
    <alternativeName>
        <fullName evidence="12">Cysteinyl-tRNA synthetase</fullName>
        <shortName evidence="12">CysRS</shortName>
    </alternativeName>
</protein>
<evidence type="ECO:0000256" key="5">
    <source>
        <dbReference type="ARBA" id="ARBA00022598"/>
    </source>
</evidence>
<proteinExistence type="inferred from homology"/>
<dbReference type="InterPro" id="IPR056411">
    <property type="entry name" value="CysS_C"/>
</dbReference>
<comment type="similarity">
    <text evidence="2 12">Belongs to the class-I aminoacyl-tRNA synthetase family.</text>
</comment>
<feature type="binding site" evidence="12">
    <location>
        <position position="39"/>
    </location>
    <ligand>
        <name>Zn(2+)</name>
        <dbReference type="ChEBI" id="CHEBI:29105"/>
    </ligand>
</feature>
<dbReference type="PANTHER" id="PTHR10890">
    <property type="entry name" value="CYSTEINYL-TRNA SYNTHETASE"/>
    <property type="match status" value="1"/>
</dbReference>
<dbReference type="Pfam" id="PF23493">
    <property type="entry name" value="CysS_C"/>
    <property type="match status" value="1"/>
</dbReference>
<dbReference type="NCBIfam" id="TIGR00435">
    <property type="entry name" value="cysS"/>
    <property type="match status" value="1"/>
</dbReference>
<dbReference type="SUPFAM" id="SSF47323">
    <property type="entry name" value="Anticodon-binding domain of a subclass of class I aminoacyl-tRNA synthetases"/>
    <property type="match status" value="1"/>
</dbReference>
<dbReference type="InterPro" id="IPR009080">
    <property type="entry name" value="tRNAsynth_Ia_anticodon-bd"/>
</dbReference>
<feature type="binding site" evidence="12">
    <location>
        <position position="282"/>
    </location>
    <ligand>
        <name>ATP</name>
        <dbReference type="ChEBI" id="CHEBI:30616"/>
    </ligand>
</feature>
<evidence type="ECO:0000256" key="6">
    <source>
        <dbReference type="ARBA" id="ARBA00022723"/>
    </source>
</evidence>
<feature type="short sequence motif" description="'KMSKS' region" evidence="12">
    <location>
        <begin position="279"/>
        <end position="283"/>
    </location>
</feature>
<dbReference type="PANTHER" id="PTHR10890:SF3">
    <property type="entry name" value="CYSTEINE--TRNA LIGASE, CYTOPLASMIC"/>
    <property type="match status" value="1"/>
</dbReference>
<keyword evidence="11 12" id="KW-0030">Aminoacyl-tRNA synthetase</keyword>
<evidence type="ECO:0000256" key="2">
    <source>
        <dbReference type="ARBA" id="ARBA00005594"/>
    </source>
</evidence>
<evidence type="ECO:0000256" key="3">
    <source>
        <dbReference type="ARBA" id="ARBA00011245"/>
    </source>
</evidence>
<keyword evidence="7 12" id="KW-0547">Nucleotide-binding</keyword>
<dbReference type="InterPro" id="IPR014729">
    <property type="entry name" value="Rossmann-like_a/b/a_fold"/>
</dbReference>
<dbReference type="InterPro" id="IPR032678">
    <property type="entry name" value="tRNA-synt_1_cat_dom"/>
</dbReference>
<dbReference type="InterPro" id="IPR024909">
    <property type="entry name" value="Cys-tRNA/MSH_ligase"/>
</dbReference>
<feature type="short sequence motif" description="'HIGH' region" evidence="12">
    <location>
        <begin position="41"/>
        <end position="51"/>
    </location>
</feature>
<evidence type="ECO:0000256" key="11">
    <source>
        <dbReference type="ARBA" id="ARBA00023146"/>
    </source>
</evidence>
<dbReference type="InterPro" id="IPR015273">
    <property type="entry name" value="Cys-tRNA-synt_Ia_DALR"/>
</dbReference>
<dbReference type="OrthoDB" id="9815130at2"/>
<dbReference type="Pfam" id="PF01406">
    <property type="entry name" value="tRNA-synt_1e"/>
    <property type="match status" value="1"/>
</dbReference>
<evidence type="ECO:0000313" key="15">
    <source>
        <dbReference type="Proteomes" id="UP000011717"/>
    </source>
</evidence>
<keyword evidence="8 12" id="KW-0862">Zinc</keyword>
<keyword evidence="5 12" id="KW-0436">Ligase</keyword>
<keyword evidence="9 12" id="KW-0067">ATP-binding</keyword>
<dbReference type="HAMAP" id="MF_00041">
    <property type="entry name" value="Cys_tRNA_synth"/>
    <property type="match status" value="1"/>
</dbReference>
<feature type="binding site" evidence="12">
    <location>
        <position position="221"/>
    </location>
    <ligand>
        <name>Zn(2+)</name>
        <dbReference type="ChEBI" id="CHEBI:29105"/>
    </ligand>
</feature>
<evidence type="ECO:0000256" key="10">
    <source>
        <dbReference type="ARBA" id="ARBA00022917"/>
    </source>
</evidence>
<dbReference type="Gene3D" id="3.40.50.620">
    <property type="entry name" value="HUPs"/>
    <property type="match status" value="1"/>
</dbReference>
<organism evidence="14 15">
    <name type="scientific">Pacificimonas flava</name>
    <dbReference type="NCBI Taxonomy" id="1234595"/>
    <lineage>
        <taxon>Bacteria</taxon>
        <taxon>Pseudomonadati</taxon>
        <taxon>Pseudomonadota</taxon>
        <taxon>Alphaproteobacteria</taxon>
        <taxon>Sphingomonadales</taxon>
        <taxon>Sphingosinicellaceae</taxon>
        <taxon>Pacificimonas</taxon>
    </lineage>
</organism>
<evidence type="ECO:0000256" key="8">
    <source>
        <dbReference type="ARBA" id="ARBA00022833"/>
    </source>
</evidence>
<evidence type="ECO:0000256" key="12">
    <source>
        <dbReference type="HAMAP-Rule" id="MF_00041"/>
    </source>
</evidence>
<feature type="domain" description="Cysteinyl-tRNA synthetase class Ia DALR" evidence="13">
    <location>
        <begin position="350"/>
        <end position="396"/>
    </location>
</feature>
<dbReference type="EC" id="6.1.1.16" evidence="12"/>
<dbReference type="CDD" id="cd00672">
    <property type="entry name" value="CysRS_core"/>
    <property type="match status" value="1"/>
</dbReference>
<comment type="subcellular location">
    <subcellularLocation>
        <location evidence="1 12">Cytoplasm</location>
    </subcellularLocation>
</comment>
<feature type="binding site" evidence="12">
    <location>
        <position position="250"/>
    </location>
    <ligand>
        <name>Zn(2+)</name>
        <dbReference type="ChEBI" id="CHEBI:29105"/>
    </ligand>
</feature>
<sequence length="453" mass="49432">MTGDGAGEAGRAIRLYDTSRREKRDFVPIDPGRITMYVCGPTVYARAHIGNFRPEIVFDVLARLLRHRYGADAVVHARNITDIDDKIMDRAHESGRSIAEVSAEAEGWYVEDARTLGVETLPLAPHATEHLETMIALMQRLIAGGHAYAAEGHVLFDTTSDAAYGGLSGRALEDMIAGARVEVAPYKKNPQDFVLWKPSAEDQPGWDSPWGRGRPGWHTECTAMIRTELDDTIDIHGGGQDLIFPHHENEAAQGRCAHDGAPLANYWMHNGFLSMSDEKMSKSLGNTVTVPSLIEAGHRGETIRLAMLMAHYRQPLEWTNDLLAQAKATLDRWYRVLEGADMSGGTPDAEFVAALSNDLNTPAALARLSQLSGDPAALAASARLIGLLGEDPAIWRRGELSSESTVDVDARIAARAAAKANRDFAEADRIRDALAAEGILLEDGPNGTTWRRK</sequence>
<dbReference type="RefSeq" id="WP_008601953.1">
    <property type="nucleotide sequence ID" value="NZ_AMRV01000005.1"/>
</dbReference>
<dbReference type="GO" id="GO:0006423">
    <property type="term" value="P:cysteinyl-tRNA aminoacylation"/>
    <property type="evidence" value="ECO:0007669"/>
    <property type="project" value="UniProtKB-UniRule"/>
</dbReference>
<evidence type="ECO:0000256" key="7">
    <source>
        <dbReference type="ARBA" id="ARBA00022741"/>
    </source>
</evidence>
<dbReference type="EMBL" id="AMRV01000005">
    <property type="protein sequence ID" value="EMD82722.1"/>
    <property type="molecule type" value="Genomic_DNA"/>
</dbReference>
<dbReference type="PATRIC" id="fig|1234595.3.peg.1765"/>
<reference evidence="14 15" key="1">
    <citation type="journal article" date="2013" name="Genome Announc.">
        <title>Draft Genome Sequence of Strain JLT2015T, Belonging to the Family Sphingomonadaceae of the Alphaproteobacteria.</title>
        <authorList>
            <person name="Tang K."/>
            <person name="Liu K."/>
            <person name="Li S."/>
            <person name="Jiao N."/>
        </authorList>
    </citation>
    <scope>NUCLEOTIDE SEQUENCE [LARGE SCALE GENOMIC DNA]</scope>
    <source>
        <strain evidence="14 15">JLT2015</strain>
    </source>
</reference>
<keyword evidence="6 12" id="KW-0479">Metal-binding</keyword>
<evidence type="ECO:0000256" key="4">
    <source>
        <dbReference type="ARBA" id="ARBA00022490"/>
    </source>
</evidence>
<evidence type="ECO:0000259" key="13">
    <source>
        <dbReference type="SMART" id="SM00840"/>
    </source>
</evidence>
<dbReference type="InterPro" id="IPR015803">
    <property type="entry name" value="Cys-tRNA-ligase"/>
</dbReference>
<dbReference type="Gene3D" id="1.20.120.1910">
    <property type="entry name" value="Cysteine-tRNA ligase, C-terminal anti-codon recognition domain"/>
    <property type="match status" value="1"/>
</dbReference>
<comment type="subunit">
    <text evidence="3 12">Monomer.</text>
</comment>
<comment type="cofactor">
    <cofactor evidence="12">
        <name>Zn(2+)</name>
        <dbReference type="ChEBI" id="CHEBI:29105"/>
    </cofactor>
    <text evidence="12">Binds 1 zinc ion per subunit.</text>
</comment>
<accession>M2U3W2</accession>
<dbReference type="Proteomes" id="UP000011717">
    <property type="component" value="Unassembled WGS sequence"/>
</dbReference>
<dbReference type="SMART" id="SM00840">
    <property type="entry name" value="DALR_2"/>
    <property type="match status" value="1"/>
</dbReference>
<comment type="caution">
    <text evidence="14">The sequence shown here is derived from an EMBL/GenBank/DDBJ whole genome shotgun (WGS) entry which is preliminary data.</text>
</comment>
<evidence type="ECO:0000313" key="14">
    <source>
        <dbReference type="EMBL" id="EMD82722.1"/>
    </source>
</evidence>
<feature type="binding site" evidence="12">
    <location>
        <position position="246"/>
    </location>
    <ligand>
        <name>Zn(2+)</name>
        <dbReference type="ChEBI" id="CHEBI:29105"/>
    </ligand>
</feature>
<evidence type="ECO:0000256" key="1">
    <source>
        <dbReference type="ARBA" id="ARBA00004496"/>
    </source>
</evidence>
<dbReference type="GO" id="GO:0005524">
    <property type="term" value="F:ATP binding"/>
    <property type="evidence" value="ECO:0007669"/>
    <property type="project" value="UniProtKB-UniRule"/>
</dbReference>
<dbReference type="GO" id="GO:0005829">
    <property type="term" value="C:cytosol"/>
    <property type="evidence" value="ECO:0007669"/>
    <property type="project" value="TreeGrafter"/>
</dbReference>
<dbReference type="PRINTS" id="PR00983">
    <property type="entry name" value="TRNASYNTHCYS"/>
</dbReference>
<evidence type="ECO:0000256" key="9">
    <source>
        <dbReference type="ARBA" id="ARBA00022840"/>
    </source>
</evidence>
<dbReference type="GO" id="GO:0008270">
    <property type="term" value="F:zinc ion binding"/>
    <property type="evidence" value="ECO:0007669"/>
    <property type="project" value="UniProtKB-UniRule"/>
</dbReference>
<dbReference type="AlphaFoldDB" id="M2U3W2"/>
<keyword evidence="4 12" id="KW-0963">Cytoplasm</keyword>
<name>M2U3W2_9SPHN</name>